<evidence type="ECO:0000313" key="1">
    <source>
        <dbReference type="EMBL" id="JAD16567.1"/>
    </source>
</evidence>
<accession>A0A0A9TH11</accession>
<protein>
    <submittedName>
        <fullName evidence="1">Uncharacterized protein</fullName>
    </submittedName>
</protein>
<sequence>MLVLLFDISILLSVGACMHKRSASISCCADSDGSNFPIGKASPYD</sequence>
<name>A0A0A9TH11_ARUDO</name>
<dbReference type="EMBL" id="GBRH01281328">
    <property type="protein sequence ID" value="JAD16567.1"/>
    <property type="molecule type" value="Transcribed_RNA"/>
</dbReference>
<dbReference type="AlphaFoldDB" id="A0A0A9TH11"/>
<organism evidence="1">
    <name type="scientific">Arundo donax</name>
    <name type="common">Giant reed</name>
    <name type="synonym">Donax arundinaceus</name>
    <dbReference type="NCBI Taxonomy" id="35708"/>
    <lineage>
        <taxon>Eukaryota</taxon>
        <taxon>Viridiplantae</taxon>
        <taxon>Streptophyta</taxon>
        <taxon>Embryophyta</taxon>
        <taxon>Tracheophyta</taxon>
        <taxon>Spermatophyta</taxon>
        <taxon>Magnoliopsida</taxon>
        <taxon>Liliopsida</taxon>
        <taxon>Poales</taxon>
        <taxon>Poaceae</taxon>
        <taxon>PACMAD clade</taxon>
        <taxon>Arundinoideae</taxon>
        <taxon>Arundineae</taxon>
        <taxon>Arundo</taxon>
    </lineage>
</organism>
<proteinExistence type="predicted"/>
<reference evidence="1" key="2">
    <citation type="journal article" date="2015" name="Data Brief">
        <title>Shoot transcriptome of the giant reed, Arundo donax.</title>
        <authorList>
            <person name="Barrero R.A."/>
            <person name="Guerrero F.D."/>
            <person name="Moolhuijzen P."/>
            <person name="Goolsby J.A."/>
            <person name="Tidwell J."/>
            <person name="Bellgard S.E."/>
            <person name="Bellgard M.I."/>
        </authorList>
    </citation>
    <scope>NUCLEOTIDE SEQUENCE</scope>
    <source>
        <tissue evidence="1">Shoot tissue taken approximately 20 cm above the soil surface</tissue>
    </source>
</reference>
<reference evidence="1" key="1">
    <citation type="submission" date="2014-09" db="EMBL/GenBank/DDBJ databases">
        <authorList>
            <person name="Magalhaes I.L.F."/>
            <person name="Oliveira U."/>
            <person name="Santos F.R."/>
            <person name="Vidigal T.H.D.A."/>
            <person name="Brescovit A.D."/>
            <person name="Santos A.J."/>
        </authorList>
    </citation>
    <scope>NUCLEOTIDE SEQUENCE</scope>
    <source>
        <tissue evidence="1">Shoot tissue taken approximately 20 cm above the soil surface</tissue>
    </source>
</reference>